<organism evidence="1">
    <name type="scientific">hydrothermal vent metagenome</name>
    <dbReference type="NCBI Taxonomy" id="652676"/>
    <lineage>
        <taxon>unclassified sequences</taxon>
        <taxon>metagenomes</taxon>
        <taxon>ecological metagenomes</taxon>
    </lineage>
</organism>
<sequence>DNFADYEMVTSPQVDVMEAKWVLEKRHNSQMAKSRLALNLGVKLPSSDGVNYLGYDQRYLLSGEFSGGEDIKLDKSWGEQFKQFNDVNNMAGSNKFRLPLNFSFPKNPVDGLEALKLRVRLLSGINLKRVDLGLLVSNQTYEAGPFVLTIKNLSNNTLSLEVRGPMRQLQNYFIKTRRGNVFPIKSSNSSNLDDRGTVGFWENYPLEGAGLIIEFYESSKPVWLDLETDKMSLTLEKMKTKKESSHENLFIQLFPQYQNVSVPENIYESKEAFERYWDVLEDEQLIPAILKVSYDVKRLKGNGYSQIYSWYQTSLGKKLKERNINHKELVETMFQLFLNMPDQNSNTFILHFLSNSKAGFLEMIRDKALQAVKDKKLRNGIDSVFKGPLSEEERKVFHEVFERSDYWVERVEIFKLLTKGEQGDLIFAQRVLREENGSNSFVRQHAFEVLLDKKLDINTAFIKSYILDSRFDWMDLQKISQRVGGSHTQGQISKRKLVQLLMPIRSILEDLAENKSGFMGQEAKKILEAMD</sequence>
<reference evidence="1" key="1">
    <citation type="submission" date="2018-06" db="EMBL/GenBank/DDBJ databases">
        <authorList>
            <person name="Zhirakovskaya E."/>
        </authorList>
    </citation>
    <scope>NUCLEOTIDE SEQUENCE</scope>
</reference>
<feature type="non-terminal residue" evidence="1">
    <location>
        <position position="1"/>
    </location>
</feature>
<dbReference type="AlphaFoldDB" id="A0A3B1CW01"/>
<evidence type="ECO:0000313" key="1">
    <source>
        <dbReference type="EMBL" id="VAX34796.1"/>
    </source>
</evidence>
<proteinExistence type="predicted"/>
<name>A0A3B1CW01_9ZZZZ</name>
<protein>
    <submittedName>
        <fullName evidence="1">Uncharacterized protein</fullName>
    </submittedName>
</protein>
<dbReference type="EMBL" id="UOGJ01000001">
    <property type="protein sequence ID" value="VAX34796.1"/>
    <property type="molecule type" value="Genomic_DNA"/>
</dbReference>
<gene>
    <name evidence="1" type="ORF">MNBD_UNCLBAC01-100</name>
</gene>
<accession>A0A3B1CW01</accession>